<dbReference type="InterPro" id="IPR036759">
    <property type="entry name" value="TPK_catalytic_sf"/>
</dbReference>
<dbReference type="InterPro" id="IPR016966">
    <property type="entry name" value="Thiamin_pyrophosphokinase_euk"/>
</dbReference>
<comment type="caution">
    <text evidence="11">The sequence shown here is derived from an EMBL/GenBank/DDBJ whole genome shotgun (WGS) entry which is preliminary data.</text>
</comment>
<dbReference type="EMBL" id="CACRXK020002035">
    <property type="protein sequence ID" value="CAB3992374.1"/>
    <property type="molecule type" value="Genomic_DNA"/>
</dbReference>
<dbReference type="GO" id="GO:0030975">
    <property type="term" value="F:thiamine binding"/>
    <property type="evidence" value="ECO:0007669"/>
    <property type="project" value="UniProtKB-UniRule"/>
</dbReference>
<evidence type="ECO:0000256" key="10">
    <source>
        <dbReference type="PIRNR" id="PIRNR031057"/>
    </source>
</evidence>
<keyword evidence="6 10" id="KW-0418">Kinase</keyword>
<evidence type="ECO:0000313" key="12">
    <source>
        <dbReference type="Proteomes" id="UP001152795"/>
    </source>
</evidence>
<dbReference type="GO" id="GO:0016301">
    <property type="term" value="F:kinase activity"/>
    <property type="evidence" value="ECO:0007669"/>
    <property type="project" value="UniProtKB-UniRule"/>
</dbReference>
<dbReference type="GO" id="GO:0006772">
    <property type="term" value="P:thiamine metabolic process"/>
    <property type="evidence" value="ECO:0007669"/>
    <property type="project" value="InterPro"/>
</dbReference>
<dbReference type="FunFam" id="2.60.120.320:FF:000002">
    <property type="entry name" value="Thiamine pyrophosphokinase"/>
    <property type="match status" value="1"/>
</dbReference>
<comment type="subunit">
    <text evidence="3">Homodimer.</text>
</comment>
<evidence type="ECO:0000256" key="8">
    <source>
        <dbReference type="ARBA" id="ARBA00050898"/>
    </source>
</evidence>
<keyword evidence="4 10" id="KW-0808">Transferase</keyword>
<evidence type="ECO:0000256" key="7">
    <source>
        <dbReference type="ARBA" id="ARBA00022840"/>
    </source>
</evidence>
<dbReference type="CDD" id="cd07995">
    <property type="entry name" value="TPK"/>
    <property type="match status" value="1"/>
</dbReference>
<dbReference type="NCBIfam" id="TIGR01378">
    <property type="entry name" value="thi_PPkinase"/>
    <property type="match status" value="1"/>
</dbReference>
<dbReference type="EC" id="2.7.6.2" evidence="10"/>
<dbReference type="GO" id="GO:0005829">
    <property type="term" value="C:cytosol"/>
    <property type="evidence" value="ECO:0007669"/>
    <property type="project" value="UniProtKB-ARBA"/>
</dbReference>
<evidence type="ECO:0000256" key="6">
    <source>
        <dbReference type="ARBA" id="ARBA00022777"/>
    </source>
</evidence>
<dbReference type="SUPFAM" id="SSF63862">
    <property type="entry name" value="Thiamin pyrophosphokinase, substrate-binding domain"/>
    <property type="match status" value="1"/>
</dbReference>
<dbReference type="OrthoDB" id="25149at2759"/>
<dbReference type="Gene3D" id="3.40.50.10240">
    <property type="entry name" value="Thiamin pyrophosphokinase, catalytic domain"/>
    <property type="match status" value="1"/>
</dbReference>
<comment type="similarity">
    <text evidence="2 10">Belongs to the thiamine pyrophosphokinase family.</text>
</comment>
<evidence type="ECO:0000256" key="1">
    <source>
        <dbReference type="ARBA" id="ARBA00005078"/>
    </source>
</evidence>
<evidence type="ECO:0000256" key="3">
    <source>
        <dbReference type="ARBA" id="ARBA00011738"/>
    </source>
</evidence>
<dbReference type="GO" id="GO:0004788">
    <property type="term" value="F:thiamine diphosphokinase activity"/>
    <property type="evidence" value="ECO:0007669"/>
    <property type="project" value="UniProtKB-UniRule"/>
</dbReference>
<dbReference type="GO" id="GO:0005524">
    <property type="term" value="F:ATP binding"/>
    <property type="evidence" value="ECO:0007669"/>
    <property type="project" value="UniProtKB-UniRule"/>
</dbReference>
<dbReference type="Pfam" id="PF04265">
    <property type="entry name" value="TPK_B1_binding"/>
    <property type="match status" value="1"/>
</dbReference>
<dbReference type="Pfam" id="PF04263">
    <property type="entry name" value="TPK_catalytic"/>
    <property type="match status" value="1"/>
</dbReference>
<gene>
    <name evidence="11" type="ORF">PACLA_8A063063</name>
</gene>
<name>A0A7D9HUP8_PARCT</name>
<protein>
    <recommendedName>
        <fullName evidence="10">Thiamine pyrophosphokinase</fullName>
        <ecNumber evidence="10">2.7.6.2</ecNumber>
    </recommendedName>
</protein>
<dbReference type="AlphaFoldDB" id="A0A7D9HUP8"/>
<dbReference type="FunFam" id="3.40.50.10240:FF:000006">
    <property type="entry name" value="Thiamin pyrophosphokinase 1"/>
    <property type="match status" value="1"/>
</dbReference>
<dbReference type="PANTHER" id="PTHR13622:SF8">
    <property type="entry name" value="THIAMIN PYROPHOSPHOKINASE 1"/>
    <property type="match status" value="1"/>
</dbReference>
<dbReference type="SMART" id="SM00983">
    <property type="entry name" value="TPK_B1_binding"/>
    <property type="match status" value="1"/>
</dbReference>
<comment type="function">
    <text evidence="9">Catalyzes the phosphorylation of thiamine to thiamine pyrophosphate (TPP) utilizing UTP and therefore links the biosynthesis of TPP to pyrimidines metabolism. By producing thiamine pyrophosphate, a cofactor of the mitochondrial pyruvate dehydrogenase indirectly regulates pyruvate oxidation and lipogenesis. Although it can also catalyze thiamine phosphorylation using ATP and CTP in vitro, it does so with significantly lower efficiency and without physiological relevance evidence.</text>
</comment>
<comment type="pathway">
    <text evidence="1 10">Cofactor biosynthesis; thiamine diphosphate biosynthesis; thiamine diphosphate from thiamine: step 1/1.</text>
</comment>
<reference evidence="11" key="1">
    <citation type="submission" date="2020-04" db="EMBL/GenBank/DDBJ databases">
        <authorList>
            <person name="Alioto T."/>
            <person name="Alioto T."/>
            <person name="Gomez Garrido J."/>
        </authorList>
    </citation>
    <scope>NUCLEOTIDE SEQUENCE</scope>
    <source>
        <strain evidence="11">A484AB</strain>
    </source>
</reference>
<sequence length="246" mass="27521">MANKVWCWSPLSYLTQTDKNVGLIILNRPLHGSYEKLKALWKSASVRICVDGGANELYKVCKENENFDWIPQFITGDFDSIKEDILTYYKDKGTKIVHTPDQDYTDFTKAIWYLIENCDDQVSAVVVMVEFSGLLDQTIANINTLFQAANITEKPVILFAGDCLAFLLQPGKHSIDVSSGYEGLKCGLLPIGSKCDSVTTHGLKWNLTSHALQFGELISTSNAFDDSGVVELETSHPLVWTMEIKR</sequence>
<keyword evidence="7 10" id="KW-0067">ATP-binding</keyword>
<dbReference type="InterPro" id="IPR036371">
    <property type="entry name" value="TPK_B1-bd_sf"/>
</dbReference>
<keyword evidence="5 10" id="KW-0547">Nucleotide-binding</keyword>
<dbReference type="PANTHER" id="PTHR13622">
    <property type="entry name" value="THIAMIN PYROPHOSPHOKINASE"/>
    <property type="match status" value="1"/>
</dbReference>
<dbReference type="InterPro" id="IPR006282">
    <property type="entry name" value="Thi_PPkinase"/>
</dbReference>
<evidence type="ECO:0000256" key="2">
    <source>
        <dbReference type="ARBA" id="ARBA00006785"/>
    </source>
</evidence>
<accession>A0A7D9HUP8</accession>
<organism evidence="11 12">
    <name type="scientific">Paramuricea clavata</name>
    <name type="common">Red gorgonian</name>
    <name type="synonym">Violescent sea-whip</name>
    <dbReference type="NCBI Taxonomy" id="317549"/>
    <lineage>
        <taxon>Eukaryota</taxon>
        <taxon>Metazoa</taxon>
        <taxon>Cnidaria</taxon>
        <taxon>Anthozoa</taxon>
        <taxon>Octocorallia</taxon>
        <taxon>Malacalcyonacea</taxon>
        <taxon>Plexauridae</taxon>
        <taxon>Paramuricea</taxon>
    </lineage>
</organism>
<dbReference type="SUPFAM" id="SSF63999">
    <property type="entry name" value="Thiamin pyrophosphokinase, catalytic domain"/>
    <property type="match status" value="1"/>
</dbReference>
<evidence type="ECO:0000256" key="9">
    <source>
        <dbReference type="ARBA" id="ARBA00055888"/>
    </source>
</evidence>
<comment type="catalytic activity">
    <reaction evidence="8">
        <text>thiamine + UTP = thiamine diphosphate + UMP + H(+)</text>
        <dbReference type="Rhea" id="RHEA:79423"/>
        <dbReference type="ChEBI" id="CHEBI:15378"/>
        <dbReference type="ChEBI" id="CHEBI:18385"/>
        <dbReference type="ChEBI" id="CHEBI:46398"/>
        <dbReference type="ChEBI" id="CHEBI:57865"/>
        <dbReference type="ChEBI" id="CHEBI:58937"/>
    </reaction>
    <physiologicalReaction direction="left-to-right" evidence="8">
        <dbReference type="Rhea" id="RHEA:79424"/>
    </physiologicalReaction>
</comment>
<dbReference type="UniPathway" id="UPA00060">
    <property type="reaction ID" value="UER00597"/>
</dbReference>
<dbReference type="Gene3D" id="2.60.120.320">
    <property type="entry name" value="Thiamin pyrophosphokinase, thiamin-binding domain"/>
    <property type="match status" value="1"/>
</dbReference>
<keyword evidence="12" id="KW-1185">Reference proteome</keyword>
<evidence type="ECO:0000256" key="5">
    <source>
        <dbReference type="ARBA" id="ARBA00022741"/>
    </source>
</evidence>
<proteinExistence type="inferred from homology"/>
<dbReference type="Proteomes" id="UP001152795">
    <property type="component" value="Unassembled WGS sequence"/>
</dbReference>
<evidence type="ECO:0000313" key="11">
    <source>
        <dbReference type="EMBL" id="CAB3992374.1"/>
    </source>
</evidence>
<dbReference type="GO" id="GO:0009229">
    <property type="term" value="P:thiamine diphosphate biosynthetic process"/>
    <property type="evidence" value="ECO:0007669"/>
    <property type="project" value="UniProtKB-UniRule"/>
</dbReference>
<evidence type="ECO:0000256" key="4">
    <source>
        <dbReference type="ARBA" id="ARBA00022679"/>
    </source>
</evidence>
<dbReference type="InterPro" id="IPR007373">
    <property type="entry name" value="Thiamin_PyroPKinase_B1-bd"/>
</dbReference>
<dbReference type="PIRSF" id="PIRSF031057">
    <property type="entry name" value="Thiamin_pyrophosphokinase"/>
    <property type="match status" value="1"/>
</dbReference>
<dbReference type="InterPro" id="IPR007371">
    <property type="entry name" value="TPK_catalytic"/>
</dbReference>
<comment type="catalytic activity">
    <reaction evidence="10">
        <text>thiamine + ATP = thiamine diphosphate + AMP + H(+)</text>
        <dbReference type="Rhea" id="RHEA:11576"/>
        <dbReference type="ChEBI" id="CHEBI:15378"/>
        <dbReference type="ChEBI" id="CHEBI:18385"/>
        <dbReference type="ChEBI" id="CHEBI:30616"/>
        <dbReference type="ChEBI" id="CHEBI:58937"/>
        <dbReference type="ChEBI" id="CHEBI:456215"/>
    </reaction>
</comment>